<dbReference type="RefSeq" id="WP_341273193.1">
    <property type="nucleotide sequence ID" value="NZ_CAAAHP010000008.1"/>
</dbReference>
<dbReference type="NCBIfam" id="TIGR03748">
    <property type="entry name" value="conj_PilL"/>
    <property type="match status" value="1"/>
</dbReference>
<evidence type="ECO:0000313" key="1">
    <source>
        <dbReference type="EMBL" id="STX81560.1"/>
    </source>
</evidence>
<dbReference type="Proteomes" id="UP000254794">
    <property type="component" value="Unassembled WGS sequence"/>
</dbReference>
<sequence>MKKVHDFKKRLFIGLMVAYLGELSAQDVTPIGRYTTVNNKPLAAQVNPLLAIQQVHFNTEIHTVGEALHQWLSLSGYDLAPEQEQSLALKAVLQKPLPQIDRDLGPLTIQEGLEVLVGKGIFKVVVDPLNRSVGFTLSPKYAQFQKKSGAHA</sequence>
<evidence type="ECO:0000313" key="2">
    <source>
        <dbReference type="Proteomes" id="UP000254794"/>
    </source>
</evidence>
<keyword evidence="2" id="KW-1185">Reference proteome</keyword>
<dbReference type="AlphaFoldDB" id="A0A378KB52"/>
<organism evidence="1 2">
    <name type="scientific">Legionella busanensis</name>
    <dbReference type="NCBI Taxonomy" id="190655"/>
    <lineage>
        <taxon>Bacteria</taxon>
        <taxon>Pseudomonadati</taxon>
        <taxon>Pseudomonadota</taxon>
        <taxon>Gammaproteobacteria</taxon>
        <taxon>Legionellales</taxon>
        <taxon>Legionellaceae</taxon>
        <taxon>Legionella</taxon>
    </lineage>
</organism>
<gene>
    <name evidence="1" type="ORF">NCTC13316_03433</name>
</gene>
<dbReference type="InterPro" id="IPR022260">
    <property type="entry name" value="Integr_conj_element_PilL"/>
</dbReference>
<protein>
    <submittedName>
        <fullName evidence="1">Integrating conjugative element protein PilL, PFGI-1 class</fullName>
    </submittedName>
</protein>
<dbReference type="EMBL" id="UGOD01000006">
    <property type="protein sequence ID" value="STX81560.1"/>
    <property type="molecule type" value="Genomic_DNA"/>
</dbReference>
<accession>A0A378KB52</accession>
<reference evidence="1 2" key="1">
    <citation type="submission" date="2018-06" db="EMBL/GenBank/DDBJ databases">
        <authorList>
            <consortium name="Pathogen Informatics"/>
            <person name="Doyle S."/>
        </authorList>
    </citation>
    <scope>NUCLEOTIDE SEQUENCE [LARGE SCALE GENOMIC DNA]</scope>
    <source>
        <strain evidence="1 2">NCTC13316</strain>
    </source>
</reference>
<proteinExistence type="predicted"/>
<name>A0A378KB52_9GAMM</name>